<evidence type="ECO:0000256" key="5">
    <source>
        <dbReference type="SAM" id="MobiDB-lite"/>
    </source>
</evidence>
<comment type="caution">
    <text evidence="7">The sequence shown here is derived from an EMBL/GenBank/DDBJ whole genome shotgun (WGS) entry which is preliminary data.</text>
</comment>
<keyword evidence="8" id="KW-1185">Reference proteome</keyword>
<evidence type="ECO:0000313" key="7">
    <source>
        <dbReference type="EMBL" id="TWD79884.1"/>
    </source>
</evidence>
<dbReference type="GO" id="GO:0000976">
    <property type="term" value="F:transcription cis-regulatory region binding"/>
    <property type="evidence" value="ECO:0007669"/>
    <property type="project" value="TreeGrafter"/>
</dbReference>
<keyword evidence="3" id="KW-0804">Transcription</keyword>
<proteinExistence type="predicted"/>
<gene>
    <name evidence="7" type="ORF">FB561_0950</name>
</gene>
<name>A0A561BLX6_9ACTN</name>
<keyword evidence="2 4" id="KW-0238">DNA-binding</keyword>
<evidence type="ECO:0000313" key="8">
    <source>
        <dbReference type="Proteomes" id="UP000318380"/>
    </source>
</evidence>
<dbReference type="SUPFAM" id="SSF46689">
    <property type="entry name" value="Homeodomain-like"/>
    <property type="match status" value="1"/>
</dbReference>
<dbReference type="PROSITE" id="PS50977">
    <property type="entry name" value="HTH_TETR_2"/>
    <property type="match status" value="1"/>
</dbReference>
<keyword evidence="1" id="KW-0805">Transcription regulation</keyword>
<feature type="DNA-binding region" description="H-T-H motif" evidence="4">
    <location>
        <begin position="41"/>
        <end position="60"/>
    </location>
</feature>
<protein>
    <submittedName>
        <fullName evidence="7">TetR family transcriptional regulator</fullName>
    </submittedName>
</protein>
<dbReference type="Gene3D" id="1.10.357.10">
    <property type="entry name" value="Tetracycline Repressor, domain 2"/>
    <property type="match status" value="1"/>
</dbReference>
<organism evidence="7 8">
    <name type="scientific">Kribbella amoyensis</name>
    <dbReference type="NCBI Taxonomy" id="996641"/>
    <lineage>
        <taxon>Bacteria</taxon>
        <taxon>Bacillati</taxon>
        <taxon>Actinomycetota</taxon>
        <taxon>Actinomycetes</taxon>
        <taxon>Propionibacteriales</taxon>
        <taxon>Kribbellaceae</taxon>
        <taxon>Kribbella</taxon>
    </lineage>
</organism>
<dbReference type="Pfam" id="PF00440">
    <property type="entry name" value="TetR_N"/>
    <property type="match status" value="1"/>
</dbReference>
<accession>A0A561BLX6</accession>
<dbReference type="Gene3D" id="1.10.10.60">
    <property type="entry name" value="Homeodomain-like"/>
    <property type="match status" value="1"/>
</dbReference>
<dbReference type="AlphaFoldDB" id="A0A561BLX6"/>
<feature type="domain" description="HTH tetR-type" evidence="6">
    <location>
        <begin position="18"/>
        <end position="78"/>
    </location>
</feature>
<dbReference type="RefSeq" id="WP_238334651.1">
    <property type="nucleotide sequence ID" value="NZ_VIVK01000001.1"/>
</dbReference>
<dbReference type="InterPro" id="IPR041347">
    <property type="entry name" value="MftR_C"/>
</dbReference>
<sequence length="216" mass="23491">MIKVDEAASEGRRERKKRETREALASAALRLAVEKGADAVTVEEIAEAADVSVRTFFNYFPHKEHAMLGRDPEDLERALERLREAPADQSPVTTMRTLVHEVLADLEDPAGDTTQRFALVMRSPTLLSQFVLLGAEDERVLAAALAERMGESDSLRPTLIVGATSTAVRVAIEHQKKSPGRSLGALVDEAFALVAGGLDPAYRTTTMPSTHQEGQS</sequence>
<reference evidence="7 8" key="1">
    <citation type="submission" date="2019-06" db="EMBL/GenBank/DDBJ databases">
        <title>Sequencing the genomes of 1000 actinobacteria strains.</title>
        <authorList>
            <person name="Klenk H.-P."/>
        </authorList>
    </citation>
    <scope>NUCLEOTIDE SEQUENCE [LARGE SCALE GENOMIC DNA]</scope>
    <source>
        <strain evidence="7 8">DSM 24683</strain>
    </source>
</reference>
<evidence type="ECO:0000256" key="2">
    <source>
        <dbReference type="ARBA" id="ARBA00023125"/>
    </source>
</evidence>
<dbReference type="GO" id="GO:0003700">
    <property type="term" value="F:DNA-binding transcription factor activity"/>
    <property type="evidence" value="ECO:0007669"/>
    <property type="project" value="TreeGrafter"/>
</dbReference>
<dbReference type="InterPro" id="IPR050109">
    <property type="entry name" value="HTH-type_TetR-like_transc_reg"/>
</dbReference>
<dbReference type="PANTHER" id="PTHR30055">
    <property type="entry name" value="HTH-TYPE TRANSCRIPTIONAL REGULATOR RUTR"/>
    <property type="match status" value="1"/>
</dbReference>
<dbReference type="InterPro" id="IPR009057">
    <property type="entry name" value="Homeodomain-like_sf"/>
</dbReference>
<evidence type="ECO:0000256" key="4">
    <source>
        <dbReference type="PROSITE-ProRule" id="PRU00335"/>
    </source>
</evidence>
<dbReference type="EMBL" id="VIVK01000001">
    <property type="protein sequence ID" value="TWD79884.1"/>
    <property type="molecule type" value="Genomic_DNA"/>
</dbReference>
<evidence type="ECO:0000259" key="6">
    <source>
        <dbReference type="PROSITE" id="PS50977"/>
    </source>
</evidence>
<dbReference type="InterPro" id="IPR001647">
    <property type="entry name" value="HTH_TetR"/>
</dbReference>
<feature type="region of interest" description="Disordered" evidence="5">
    <location>
        <begin position="1"/>
        <end position="20"/>
    </location>
</feature>
<dbReference type="Proteomes" id="UP000318380">
    <property type="component" value="Unassembled WGS sequence"/>
</dbReference>
<dbReference type="PANTHER" id="PTHR30055:SF238">
    <property type="entry name" value="MYCOFACTOCIN BIOSYNTHESIS TRANSCRIPTIONAL REGULATOR MFTR-RELATED"/>
    <property type="match status" value="1"/>
</dbReference>
<evidence type="ECO:0000256" key="3">
    <source>
        <dbReference type="ARBA" id="ARBA00023163"/>
    </source>
</evidence>
<evidence type="ECO:0000256" key="1">
    <source>
        <dbReference type="ARBA" id="ARBA00023015"/>
    </source>
</evidence>
<dbReference type="Pfam" id="PF17754">
    <property type="entry name" value="TetR_C_14"/>
    <property type="match status" value="1"/>
</dbReference>